<keyword evidence="2" id="KW-0808">Transferase</keyword>
<evidence type="ECO:0000313" key="2">
    <source>
        <dbReference type="EMBL" id="UTJ07429.1"/>
    </source>
</evidence>
<dbReference type="SUPFAM" id="SSF56112">
    <property type="entry name" value="Protein kinase-like (PK-like)"/>
    <property type="match status" value="1"/>
</dbReference>
<keyword evidence="2" id="KW-0418">Kinase</keyword>
<evidence type="ECO:0000313" key="3">
    <source>
        <dbReference type="Proteomes" id="UP001060012"/>
    </source>
</evidence>
<reference evidence="2" key="1">
    <citation type="submission" date="2022-07" db="EMBL/GenBank/DDBJ databases">
        <title>Arcobacter roscoffensis sp. nov., a marine bacterium isolated from coastal seawater collected from Roscoff, France.</title>
        <authorList>
            <person name="Pascual J."/>
            <person name="Lepeaux C."/>
            <person name="Methner A."/>
            <person name="Overmann J."/>
        </authorList>
    </citation>
    <scope>NUCLEOTIDE SEQUENCE</scope>
    <source>
        <strain evidence="2">ARW1-2F2</strain>
    </source>
</reference>
<dbReference type="Pfam" id="PF01636">
    <property type="entry name" value="APH"/>
    <property type="match status" value="1"/>
</dbReference>
<sequence length="252" mass="30446">MNIKKLKEYKLFGNQELLDLKILENQGVCNTIYKLQTSKKTYSIRVFKHTHTQKKKREIEFKIQNKAYKKDIGAKAYILDKKNSLMICDFIKGEHKEKLTKANIKAVVKTLKKLHSIKIKKKPYDLKKDFKNYEKLFKDRKIKTLAKESLKQLHTLKRYKKDLVLCHHDLNQKNILFNQNKAFFIDWEFACINDRFFDLAALCIEFKLNDKQEKYLLKEYFKKVKKEHKEKLKAYKKICTNLWILWFEALKK</sequence>
<dbReference type="PANTHER" id="PTHR40086">
    <property type="entry name" value="PHOSPHOTRANSFERASE YTMP-RELATED"/>
    <property type="match status" value="1"/>
</dbReference>
<dbReference type="InterPro" id="IPR052077">
    <property type="entry name" value="CcrZ_PhaseVar_Mediator"/>
</dbReference>
<organism evidence="2 3">
    <name type="scientific">Arcobacter roscoffensis</name>
    <dbReference type="NCBI Taxonomy" id="2961520"/>
    <lineage>
        <taxon>Bacteria</taxon>
        <taxon>Pseudomonadati</taxon>
        <taxon>Campylobacterota</taxon>
        <taxon>Epsilonproteobacteria</taxon>
        <taxon>Campylobacterales</taxon>
        <taxon>Arcobacteraceae</taxon>
        <taxon>Arcobacter</taxon>
    </lineage>
</organism>
<keyword evidence="3" id="KW-1185">Reference proteome</keyword>
<dbReference type="InterPro" id="IPR011009">
    <property type="entry name" value="Kinase-like_dom_sf"/>
</dbReference>
<gene>
    <name evidence="2" type="ORF">NJU99_04865</name>
</gene>
<dbReference type="PANTHER" id="PTHR40086:SF1">
    <property type="entry name" value="CELL CYCLE REGULATOR CCRZ"/>
    <property type="match status" value="1"/>
</dbReference>
<protein>
    <submittedName>
        <fullName evidence="2">Choline kinase family protein</fullName>
    </submittedName>
</protein>
<evidence type="ECO:0000259" key="1">
    <source>
        <dbReference type="Pfam" id="PF01636"/>
    </source>
</evidence>
<dbReference type="Proteomes" id="UP001060012">
    <property type="component" value="Chromosome"/>
</dbReference>
<dbReference type="InterPro" id="IPR002575">
    <property type="entry name" value="Aminoglycoside_PTrfase"/>
</dbReference>
<dbReference type="Gene3D" id="3.90.1200.10">
    <property type="match status" value="1"/>
</dbReference>
<dbReference type="GO" id="GO:0016301">
    <property type="term" value="F:kinase activity"/>
    <property type="evidence" value="ECO:0007669"/>
    <property type="project" value="UniProtKB-KW"/>
</dbReference>
<feature type="domain" description="Aminoglycoside phosphotransferase" evidence="1">
    <location>
        <begin position="27"/>
        <end position="220"/>
    </location>
</feature>
<accession>A0ABY5E5J8</accession>
<dbReference type="EMBL" id="CP100595">
    <property type="protein sequence ID" value="UTJ07429.1"/>
    <property type="molecule type" value="Genomic_DNA"/>
</dbReference>
<dbReference type="CDD" id="cd05151">
    <property type="entry name" value="ChoK-like"/>
    <property type="match status" value="1"/>
</dbReference>
<dbReference type="RefSeq" id="WP_254577603.1">
    <property type="nucleotide sequence ID" value="NZ_CP100595.1"/>
</dbReference>
<name>A0ABY5E5J8_9BACT</name>
<dbReference type="Gene3D" id="3.30.200.20">
    <property type="entry name" value="Phosphorylase Kinase, domain 1"/>
    <property type="match status" value="1"/>
</dbReference>
<proteinExistence type="predicted"/>